<organism evidence="3 4">
    <name type="scientific">Roseovarius ramblicola</name>
    <dbReference type="NCBI Taxonomy" id="2022336"/>
    <lineage>
        <taxon>Bacteria</taxon>
        <taxon>Pseudomonadati</taxon>
        <taxon>Pseudomonadota</taxon>
        <taxon>Alphaproteobacteria</taxon>
        <taxon>Rhodobacterales</taxon>
        <taxon>Roseobacteraceae</taxon>
        <taxon>Roseovarius</taxon>
    </lineage>
</organism>
<feature type="transmembrane region" description="Helical" evidence="2">
    <location>
        <begin position="36"/>
        <end position="58"/>
    </location>
</feature>
<protein>
    <submittedName>
        <fullName evidence="3">NADH:ubiquinone oxidoreductase</fullName>
    </submittedName>
</protein>
<name>A0ABV5I268_9RHOB</name>
<feature type="transmembrane region" description="Helical" evidence="2">
    <location>
        <begin position="12"/>
        <end position="30"/>
    </location>
</feature>
<accession>A0ABV5I268</accession>
<feature type="region of interest" description="Disordered" evidence="1">
    <location>
        <begin position="82"/>
        <end position="179"/>
    </location>
</feature>
<evidence type="ECO:0000256" key="2">
    <source>
        <dbReference type="SAM" id="Phobius"/>
    </source>
</evidence>
<evidence type="ECO:0000256" key="1">
    <source>
        <dbReference type="SAM" id="MobiDB-lite"/>
    </source>
</evidence>
<dbReference type="RefSeq" id="WP_377070308.1">
    <property type="nucleotide sequence ID" value="NZ_JBHMEC010000017.1"/>
</dbReference>
<dbReference type="Proteomes" id="UP001589670">
    <property type="component" value="Unassembled WGS sequence"/>
</dbReference>
<keyword evidence="2" id="KW-1133">Transmembrane helix</keyword>
<dbReference type="Gene3D" id="1.10.150.20">
    <property type="entry name" value="5' to 3' exonuclease, C-terminal subdomain"/>
    <property type="match status" value="1"/>
</dbReference>
<gene>
    <name evidence="3" type="ORF">ACFFU4_13570</name>
</gene>
<feature type="compositionally biased region" description="Low complexity" evidence="1">
    <location>
        <begin position="103"/>
        <end position="130"/>
    </location>
</feature>
<keyword evidence="2" id="KW-0812">Transmembrane</keyword>
<evidence type="ECO:0000313" key="4">
    <source>
        <dbReference type="Proteomes" id="UP001589670"/>
    </source>
</evidence>
<keyword evidence="2" id="KW-0472">Membrane</keyword>
<proteinExistence type="predicted"/>
<sequence>MSDTSKLSTCQIVCWGLSGLAGLIVLWSAAGAVGFLAALLLAIAFAALLGLVSTRLVCTGYGPEDRGIEARDVENTLRQATGVTGYKAPDPDEDDSPAPAPPTASADEVAPAPSAAEPTATAATAETSAAVRTGTTLAGEEELAARKGAWRYGDEDDAKAAPDDAGTRPAALDAPREGKADDLKKIKGVGPKLEKLINEMGFYHFDQIAGWTEAEIAWVDDNLKGFKGRVSRDNWVAQAKILAEGGETEFSHRVDEGDVY</sequence>
<reference evidence="3 4" key="1">
    <citation type="submission" date="2024-09" db="EMBL/GenBank/DDBJ databases">
        <authorList>
            <person name="Sun Q."/>
            <person name="Mori K."/>
        </authorList>
    </citation>
    <scope>NUCLEOTIDE SEQUENCE [LARGE SCALE GENOMIC DNA]</scope>
    <source>
        <strain evidence="3 4">CECT 9424</strain>
    </source>
</reference>
<evidence type="ECO:0000313" key="3">
    <source>
        <dbReference type="EMBL" id="MFB9150779.1"/>
    </source>
</evidence>
<dbReference type="EMBL" id="JBHMEC010000017">
    <property type="protein sequence ID" value="MFB9150779.1"/>
    <property type="molecule type" value="Genomic_DNA"/>
</dbReference>
<keyword evidence="4" id="KW-1185">Reference proteome</keyword>
<comment type="caution">
    <text evidence="3">The sequence shown here is derived from an EMBL/GenBank/DDBJ whole genome shotgun (WGS) entry which is preliminary data.</text>
</comment>